<evidence type="ECO:0000259" key="10">
    <source>
        <dbReference type="PROSITE" id="PS51105"/>
    </source>
</evidence>
<evidence type="ECO:0000256" key="3">
    <source>
        <dbReference type="ARBA" id="ARBA00022475"/>
    </source>
</evidence>
<dbReference type="NCBIfam" id="TIGR00410">
    <property type="entry name" value="lacE"/>
    <property type="match status" value="1"/>
</dbReference>
<comment type="function">
    <text evidence="8">The phosphoenolpyruvate-dependent sugar phosphotransferase system (PTS), a major carbohydrate active -transport system, catalyzes the phosphorylation of incoming sugar substrates concomitant with their translocation across the cell membrane.</text>
</comment>
<keyword evidence="2 8" id="KW-0813">Transport</keyword>
<evidence type="ECO:0000256" key="1">
    <source>
        <dbReference type="ARBA" id="ARBA00004651"/>
    </source>
</evidence>
<dbReference type="InterPro" id="IPR051088">
    <property type="entry name" value="PTS_Sugar-EIIC/EIIB"/>
</dbReference>
<dbReference type="PIRSF" id="PIRSF006351">
    <property type="entry name" value="PTS_EIIC-Cellobiose"/>
    <property type="match status" value="1"/>
</dbReference>
<evidence type="ECO:0000256" key="6">
    <source>
        <dbReference type="ARBA" id="ARBA00022989"/>
    </source>
</evidence>
<evidence type="ECO:0000256" key="5">
    <source>
        <dbReference type="ARBA" id="ARBA00022692"/>
    </source>
</evidence>
<dbReference type="PROSITE" id="PS51105">
    <property type="entry name" value="PTS_EIIC_TYPE_3"/>
    <property type="match status" value="1"/>
</dbReference>
<feature type="transmembrane region" description="Helical" evidence="9">
    <location>
        <begin position="187"/>
        <end position="210"/>
    </location>
</feature>
<keyword evidence="4 8" id="KW-0762">Sugar transport</keyword>
<keyword evidence="3 8" id="KW-1003">Cell membrane</keyword>
<feature type="transmembrane region" description="Helical" evidence="9">
    <location>
        <begin position="405"/>
        <end position="428"/>
    </location>
</feature>
<dbReference type="EMBL" id="JAEEGA010000015">
    <property type="protein sequence ID" value="MBP1043307.1"/>
    <property type="molecule type" value="Genomic_DNA"/>
</dbReference>
<evidence type="ECO:0000313" key="12">
    <source>
        <dbReference type="Proteomes" id="UP000674938"/>
    </source>
</evidence>
<dbReference type="InterPro" id="IPR004796">
    <property type="entry name" value="PTS_IIC_cello"/>
</dbReference>
<accession>A0A940PEV9</accession>
<name>A0A940PEV9_9ENTE</name>
<dbReference type="GO" id="GO:0008982">
    <property type="term" value="F:protein-N(PI)-phosphohistidine-sugar phosphotransferase activity"/>
    <property type="evidence" value="ECO:0007669"/>
    <property type="project" value="UniProtKB-UniRule"/>
</dbReference>
<dbReference type="Pfam" id="PF02378">
    <property type="entry name" value="PTS_EIIC"/>
    <property type="match status" value="1"/>
</dbReference>
<evidence type="ECO:0000256" key="9">
    <source>
        <dbReference type="SAM" id="Phobius"/>
    </source>
</evidence>
<dbReference type="PANTHER" id="PTHR33989:SF4">
    <property type="entry name" value="PTS SYSTEM N,N'-DIACETYLCHITOBIOSE-SPECIFIC EIIC COMPONENT"/>
    <property type="match status" value="1"/>
</dbReference>
<feature type="transmembrane region" description="Helical" evidence="9">
    <location>
        <begin position="298"/>
        <end position="319"/>
    </location>
</feature>
<dbReference type="PANTHER" id="PTHR33989">
    <property type="match status" value="1"/>
</dbReference>
<comment type="caution">
    <text evidence="11">The sequence shown here is derived from an EMBL/GenBank/DDBJ whole genome shotgun (WGS) entry which is preliminary data.</text>
</comment>
<feature type="transmembrane region" description="Helical" evidence="9">
    <location>
        <begin position="31"/>
        <end position="53"/>
    </location>
</feature>
<proteinExistence type="predicted"/>
<feature type="transmembrane region" description="Helical" evidence="9">
    <location>
        <begin position="78"/>
        <end position="99"/>
    </location>
</feature>
<feature type="transmembrane region" description="Helical" evidence="9">
    <location>
        <begin position="143"/>
        <end position="166"/>
    </location>
</feature>
<evidence type="ECO:0000256" key="4">
    <source>
        <dbReference type="ARBA" id="ARBA00022597"/>
    </source>
</evidence>
<comment type="subcellular location">
    <subcellularLocation>
        <location evidence="1">Cell membrane</location>
        <topology evidence="1">Multi-pass membrane protein</topology>
    </subcellularLocation>
</comment>
<keyword evidence="6 9" id="KW-1133">Transmembrane helix</keyword>
<evidence type="ECO:0000256" key="7">
    <source>
        <dbReference type="ARBA" id="ARBA00023136"/>
    </source>
</evidence>
<evidence type="ECO:0000313" key="11">
    <source>
        <dbReference type="EMBL" id="MBP1043307.1"/>
    </source>
</evidence>
<dbReference type="RefSeq" id="WP_209531117.1">
    <property type="nucleotide sequence ID" value="NZ_JAEEGA010000015.1"/>
</dbReference>
<dbReference type="GO" id="GO:0009401">
    <property type="term" value="P:phosphoenolpyruvate-dependent sugar phosphotransferase system"/>
    <property type="evidence" value="ECO:0007669"/>
    <property type="project" value="InterPro"/>
</dbReference>
<organism evidence="11 12">
    <name type="scientific">Vagococcus allomyrinae</name>
    <dbReference type="NCBI Taxonomy" id="2794353"/>
    <lineage>
        <taxon>Bacteria</taxon>
        <taxon>Bacillati</taxon>
        <taxon>Bacillota</taxon>
        <taxon>Bacilli</taxon>
        <taxon>Lactobacillales</taxon>
        <taxon>Enterococcaceae</taxon>
        <taxon>Vagococcus</taxon>
    </lineage>
</organism>
<protein>
    <recommendedName>
        <fullName evidence="8">Permease IIC component</fullName>
    </recommendedName>
</protein>
<evidence type="ECO:0000256" key="2">
    <source>
        <dbReference type="ARBA" id="ARBA00022448"/>
    </source>
</evidence>
<dbReference type="AlphaFoldDB" id="A0A940PEV9"/>
<keyword evidence="7 8" id="KW-0472">Membrane</keyword>
<feature type="transmembrane region" description="Helical" evidence="9">
    <location>
        <begin position="111"/>
        <end position="131"/>
    </location>
</feature>
<gene>
    <name evidence="11" type="ORF">I6N95_19990</name>
</gene>
<dbReference type="GO" id="GO:1902815">
    <property type="term" value="P:N,N'-diacetylchitobiose import"/>
    <property type="evidence" value="ECO:0007669"/>
    <property type="project" value="TreeGrafter"/>
</dbReference>
<reference evidence="11" key="1">
    <citation type="submission" date="2020-12" db="EMBL/GenBank/DDBJ databases">
        <title>Vagococcus allomyrinae sp. nov. and Enterococcus lavae sp. nov., isolated from the larvae of Allomyrina dichotoma.</title>
        <authorList>
            <person name="Lee S.D."/>
        </authorList>
    </citation>
    <scope>NUCLEOTIDE SEQUENCE</scope>
    <source>
        <strain evidence="11">BWB3-3</strain>
    </source>
</reference>
<keyword evidence="12" id="KW-1185">Reference proteome</keyword>
<keyword evidence="5 9" id="KW-0812">Transmembrane</keyword>
<dbReference type="Proteomes" id="UP000674938">
    <property type="component" value="Unassembled WGS sequence"/>
</dbReference>
<dbReference type="InterPro" id="IPR004501">
    <property type="entry name" value="PTS_EIIC_3"/>
</dbReference>
<dbReference type="InterPro" id="IPR003352">
    <property type="entry name" value="PTS_EIIC"/>
</dbReference>
<sequence length="440" mass="47770">MDKFNAFMERTLVPVATKLNNQRHVAAIRDAFMFIFPLTMASSIVILLNNLIFSKEGFLAKILFLPKFFPNLESAQKVLASAANGTINIMSIFIAFLVASLLAKHFKADDMLAGLTSIACFVILYPAPFGLKNGPNVMETTYLGAQGLFVAMLVGCLIGEFLPKLFKNERLKINMPEMVPPAVSRSFSGLIPIVIMIMLASILSYAISLFAPNGINEVIYNTIQTPLRNIGGNLFGVLMIAFTQNLLWAIGIHGPNTLNAVRAAIFTEPDMANLAHINDTGSLSDIPYPETWGMLNDAFANMGGSGMTLGLIIAIFIASRRPEYKEIAKMSFIPGLFNINEPLIFGLPIVLNPILVVPFVLTPMVNIMVGYFATIVLKIIPSPAIGVPWTTPGPLIPFLGTGGNFLALIIGFVCLGISILIYLPFVIAANKAAEKERQAQ</sequence>
<feature type="transmembrane region" description="Helical" evidence="9">
    <location>
        <begin position="230"/>
        <end position="252"/>
    </location>
</feature>
<feature type="transmembrane region" description="Helical" evidence="9">
    <location>
        <begin position="368"/>
        <end position="385"/>
    </location>
</feature>
<feature type="transmembrane region" description="Helical" evidence="9">
    <location>
        <begin position="339"/>
        <end position="361"/>
    </location>
</feature>
<dbReference type="GO" id="GO:0005886">
    <property type="term" value="C:plasma membrane"/>
    <property type="evidence" value="ECO:0007669"/>
    <property type="project" value="UniProtKB-SubCell"/>
</dbReference>
<evidence type="ECO:0000256" key="8">
    <source>
        <dbReference type="PIRNR" id="PIRNR006351"/>
    </source>
</evidence>
<feature type="domain" description="PTS EIIC type-3" evidence="10">
    <location>
        <begin position="8"/>
        <end position="425"/>
    </location>
</feature>